<accession>A0A9N9AD79</accession>
<dbReference type="EMBL" id="CAJVPI010000389">
    <property type="protein sequence ID" value="CAG8528692.1"/>
    <property type="molecule type" value="Genomic_DNA"/>
</dbReference>
<organism evidence="2 3">
    <name type="scientific">Paraglomus brasilianum</name>
    <dbReference type="NCBI Taxonomy" id="144538"/>
    <lineage>
        <taxon>Eukaryota</taxon>
        <taxon>Fungi</taxon>
        <taxon>Fungi incertae sedis</taxon>
        <taxon>Mucoromycota</taxon>
        <taxon>Glomeromycotina</taxon>
        <taxon>Glomeromycetes</taxon>
        <taxon>Paraglomerales</taxon>
        <taxon>Paraglomeraceae</taxon>
        <taxon>Paraglomus</taxon>
    </lineage>
</organism>
<evidence type="ECO:0000313" key="3">
    <source>
        <dbReference type="Proteomes" id="UP000789739"/>
    </source>
</evidence>
<dbReference type="Proteomes" id="UP000789739">
    <property type="component" value="Unassembled WGS sequence"/>
</dbReference>
<dbReference type="AlphaFoldDB" id="A0A9N9AD79"/>
<sequence length="123" mass="13259">MASFKFLRLLAILAVMFAALAICAPPPVMHVPAPGSGPWAIKSIQNVSWWCNKCSSADSVIIEIIKNGRTVVFTTTGVNANSGTKDFVVDPKWATVGDKFLVRVTDKNVSGKSLKFTVFKTQG</sequence>
<evidence type="ECO:0000313" key="2">
    <source>
        <dbReference type="EMBL" id="CAG8528692.1"/>
    </source>
</evidence>
<name>A0A9N9AD79_9GLOM</name>
<feature type="signal peptide" evidence="1">
    <location>
        <begin position="1"/>
        <end position="23"/>
    </location>
</feature>
<keyword evidence="3" id="KW-1185">Reference proteome</keyword>
<feature type="chain" id="PRO_5040160573" evidence="1">
    <location>
        <begin position="24"/>
        <end position="123"/>
    </location>
</feature>
<protein>
    <submittedName>
        <fullName evidence="2">5568_t:CDS:1</fullName>
    </submittedName>
</protein>
<reference evidence="2" key="1">
    <citation type="submission" date="2021-06" db="EMBL/GenBank/DDBJ databases">
        <authorList>
            <person name="Kallberg Y."/>
            <person name="Tangrot J."/>
            <person name="Rosling A."/>
        </authorList>
    </citation>
    <scope>NUCLEOTIDE SEQUENCE</scope>
    <source>
        <strain evidence="2">BR232B</strain>
    </source>
</reference>
<gene>
    <name evidence="2" type="ORF">PBRASI_LOCUS3998</name>
</gene>
<keyword evidence="1" id="KW-0732">Signal</keyword>
<comment type="caution">
    <text evidence="2">The sequence shown here is derived from an EMBL/GenBank/DDBJ whole genome shotgun (WGS) entry which is preliminary data.</text>
</comment>
<evidence type="ECO:0000256" key="1">
    <source>
        <dbReference type="SAM" id="SignalP"/>
    </source>
</evidence>
<proteinExistence type="predicted"/>
<dbReference type="OrthoDB" id="2313472at2759"/>